<evidence type="ECO:0000256" key="4">
    <source>
        <dbReference type="ARBA" id="ARBA00022692"/>
    </source>
</evidence>
<evidence type="ECO:0000259" key="8">
    <source>
        <dbReference type="PROSITE" id="PS50928"/>
    </source>
</evidence>
<keyword evidence="10" id="KW-1185">Reference proteome</keyword>
<dbReference type="RefSeq" id="WP_284340545.1">
    <property type="nucleotide sequence ID" value="NZ_BSNS01000011.1"/>
</dbReference>
<dbReference type="Pfam" id="PF00528">
    <property type="entry name" value="BPD_transp_1"/>
    <property type="match status" value="1"/>
</dbReference>
<evidence type="ECO:0000256" key="2">
    <source>
        <dbReference type="ARBA" id="ARBA00022448"/>
    </source>
</evidence>
<protein>
    <submittedName>
        <fullName evidence="9">ABC transporter permease</fullName>
    </submittedName>
</protein>
<comment type="subcellular location">
    <subcellularLocation>
        <location evidence="1 7">Cell membrane</location>
        <topology evidence="1 7">Multi-pass membrane protein</topology>
    </subcellularLocation>
</comment>
<evidence type="ECO:0000256" key="5">
    <source>
        <dbReference type="ARBA" id="ARBA00022989"/>
    </source>
</evidence>
<feature type="transmembrane region" description="Helical" evidence="7">
    <location>
        <begin position="279"/>
        <end position="301"/>
    </location>
</feature>
<evidence type="ECO:0000256" key="7">
    <source>
        <dbReference type="RuleBase" id="RU363032"/>
    </source>
</evidence>
<keyword evidence="4 7" id="KW-0812">Transmembrane</keyword>
<feature type="transmembrane region" description="Helical" evidence="7">
    <location>
        <begin position="173"/>
        <end position="196"/>
    </location>
</feature>
<gene>
    <name evidence="9" type="ORF">GCM10010862_23690</name>
</gene>
<comment type="caution">
    <text evidence="9">The sequence shown here is derived from an EMBL/GenBank/DDBJ whole genome shotgun (WGS) entry which is preliminary data.</text>
</comment>
<keyword evidence="6 7" id="KW-0472">Membrane</keyword>
<dbReference type="CDD" id="cd06261">
    <property type="entry name" value="TM_PBP2"/>
    <property type="match status" value="1"/>
</dbReference>
<comment type="similarity">
    <text evidence="7">Belongs to the binding-protein-dependent transport system permease family.</text>
</comment>
<dbReference type="Proteomes" id="UP001156691">
    <property type="component" value="Unassembled WGS sequence"/>
</dbReference>
<dbReference type="Gene3D" id="1.10.3720.10">
    <property type="entry name" value="MetI-like"/>
    <property type="match status" value="1"/>
</dbReference>
<reference evidence="10" key="1">
    <citation type="journal article" date="2019" name="Int. J. Syst. Evol. Microbiol.">
        <title>The Global Catalogue of Microorganisms (GCM) 10K type strain sequencing project: providing services to taxonomists for standard genome sequencing and annotation.</title>
        <authorList>
            <consortium name="The Broad Institute Genomics Platform"/>
            <consortium name="The Broad Institute Genome Sequencing Center for Infectious Disease"/>
            <person name="Wu L."/>
            <person name="Ma J."/>
        </authorList>
    </citation>
    <scope>NUCLEOTIDE SEQUENCE [LARGE SCALE GENOMIC DNA]</scope>
    <source>
        <strain evidence="10">NBRC 112416</strain>
    </source>
</reference>
<accession>A0ABQ5W599</accession>
<dbReference type="PROSITE" id="PS50928">
    <property type="entry name" value="ABC_TM1"/>
    <property type="match status" value="1"/>
</dbReference>
<dbReference type="InterPro" id="IPR035906">
    <property type="entry name" value="MetI-like_sf"/>
</dbReference>
<sequence>MTEGVATANAALRTRRRPRWRISEHPYIWVAPLTLLLLATYVYPAVEVVRFSFTNATLLNPEYEYTLRSYQALQRNTSLGGLLWITFLFVFASVVFQLLLGLLIALALNRGVNRNLPGVSVVRIVILSSWIVPGVAAGIVWQLIFSEASYGFLNSLLRDVGLPPVKWLSRPDIAIWSAVIANIWRGTAFSMILLYAGLVIIPKSLYEAAAVDGASAWRQFWYVTLPQLRPILLINTILISIFTLNTFDLILALTGGGPGRATEVLSLYAYNLVFRNFDLANGSVIAVVLLAISVVFTFFYIRLLPKENET</sequence>
<proteinExistence type="inferred from homology"/>
<feature type="transmembrane region" description="Helical" evidence="7">
    <location>
        <begin position="26"/>
        <end position="46"/>
    </location>
</feature>
<feature type="transmembrane region" description="Helical" evidence="7">
    <location>
        <begin position="232"/>
        <end position="259"/>
    </location>
</feature>
<organism evidence="9 10">
    <name type="scientific">Devosia nitrariae</name>
    <dbReference type="NCBI Taxonomy" id="2071872"/>
    <lineage>
        <taxon>Bacteria</taxon>
        <taxon>Pseudomonadati</taxon>
        <taxon>Pseudomonadota</taxon>
        <taxon>Alphaproteobacteria</taxon>
        <taxon>Hyphomicrobiales</taxon>
        <taxon>Devosiaceae</taxon>
        <taxon>Devosia</taxon>
    </lineage>
</organism>
<keyword evidence="3" id="KW-1003">Cell membrane</keyword>
<feature type="transmembrane region" description="Helical" evidence="7">
    <location>
        <begin position="82"/>
        <end position="108"/>
    </location>
</feature>
<dbReference type="PANTHER" id="PTHR43005:SF1">
    <property type="entry name" value="SPERMIDINE_PUTRESCINE TRANSPORT SYSTEM PERMEASE PROTEIN"/>
    <property type="match status" value="1"/>
</dbReference>
<evidence type="ECO:0000256" key="3">
    <source>
        <dbReference type="ARBA" id="ARBA00022475"/>
    </source>
</evidence>
<dbReference type="EMBL" id="BSNS01000011">
    <property type="protein sequence ID" value="GLQ55110.1"/>
    <property type="molecule type" value="Genomic_DNA"/>
</dbReference>
<dbReference type="SUPFAM" id="SSF161098">
    <property type="entry name" value="MetI-like"/>
    <property type="match status" value="1"/>
</dbReference>
<keyword evidence="2 7" id="KW-0813">Transport</keyword>
<feature type="domain" description="ABC transmembrane type-1" evidence="8">
    <location>
        <begin position="83"/>
        <end position="300"/>
    </location>
</feature>
<evidence type="ECO:0000256" key="6">
    <source>
        <dbReference type="ARBA" id="ARBA00023136"/>
    </source>
</evidence>
<evidence type="ECO:0000256" key="1">
    <source>
        <dbReference type="ARBA" id="ARBA00004651"/>
    </source>
</evidence>
<evidence type="ECO:0000313" key="10">
    <source>
        <dbReference type="Proteomes" id="UP001156691"/>
    </source>
</evidence>
<dbReference type="InterPro" id="IPR000515">
    <property type="entry name" value="MetI-like"/>
</dbReference>
<keyword evidence="5 7" id="KW-1133">Transmembrane helix</keyword>
<feature type="transmembrane region" description="Helical" evidence="7">
    <location>
        <begin position="120"/>
        <end position="144"/>
    </location>
</feature>
<name>A0ABQ5W599_9HYPH</name>
<dbReference type="PANTHER" id="PTHR43005">
    <property type="entry name" value="BLR7065 PROTEIN"/>
    <property type="match status" value="1"/>
</dbReference>
<evidence type="ECO:0000313" key="9">
    <source>
        <dbReference type="EMBL" id="GLQ55110.1"/>
    </source>
</evidence>